<keyword evidence="2" id="KW-0472">Membrane</keyword>
<dbReference type="Gene3D" id="1.20.1280.290">
    <property type="match status" value="2"/>
</dbReference>
<evidence type="ECO:0000256" key="2">
    <source>
        <dbReference type="SAM" id="Phobius"/>
    </source>
</evidence>
<feature type="domain" description="PAP/OAS1 substrate-binding-related" evidence="3">
    <location>
        <begin position="176"/>
        <end position="296"/>
    </location>
</feature>
<proteinExistence type="predicted"/>
<evidence type="ECO:0000256" key="1">
    <source>
        <dbReference type="SAM" id="MobiDB-lite"/>
    </source>
</evidence>
<dbReference type="Proteomes" id="UP000239649">
    <property type="component" value="Unassembled WGS sequence"/>
</dbReference>
<feature type="region of interest" description="Disordered" evidence="1">
    <location>
        <begin position="498"/>
        <end position="520"/>
    </location>
</feature>
<keyword evidence="2" id="KW-0812">Transmembrane</keyword>
<organism evidence="4 5">
    <name type="scientific">Micractinium conductrix</name>
    <dbReference type="NCBI Taxonomy" id="554055"/>
    <lineage>
        <taxon>Eukaryota</taxon>
        <taxon>Viridiplantae</taxon>
        <taxon>Chlorophyta</taxon>
        <taxon>core chlorophytes</taxon>
        <taxon>Trebouxiophyceae</taxon>
        <taxon>Chlorellales</taxon>
        <taxon>Chlorellaceae</taxon>
        <taxon>Chlorella clade</taxon>
        <taxon>Micractinium</taxon>
    </lineage>
</organism>
<feature type="region of interest" description="Disordered" evidence="1">
    <location>
        <begin position="562"/>
        <end position="596"/>
    </location>
</feature>
<gene>
    <name evidence="4" type="ORF">C2E20_3343</name>
</gene>
<reference evidence="4 5" key="1">
    <citation type="journal article" date="2018" name="Plant J.">
        <title>Genome sequences of Chlorella sorokiniana UTEX 1602 and Micractinium conductrix SAG 241.80: implications to maltose excretion by a green alga.</title>
        <authorList>
            <person name="Arriola M.B."/>
            <person name="Velmurugan N."/>
            <person name="Zhang Y."/>
            <person name="Plunkett M.H."/>
            <person name="Hondzo H."/>
            <person name="Barney B.M."/>
        </authorList>
    </citation>
    <scope>NUCLEOTIDE SEQUENCE [LARGE SCALE GENOMIC DNA]</scope>
    <source>
        <strain evidence="4 5">SAG 241.80</strain>
    </source>
</reference>
<keyword evidence="5" id="KW-1185">Reference proteome</keyword>
<evidence type="ECO:0000313" key="5">
    <source>
        <dbReference type="Proteomes" id="UP000239649"/>
    </source>
</evidence>
<dbReference type="PANTHER" id="PTHR45979">
    <property type="entry name" value="PAP/OAS1 SUBSTRATE-BINDING DOMAIN SUPERFAMILY"/>
    <property type="match status" value="1"/>
</dbReference>
<feature type="compositionally biased region" description="Low complexity" evidence="1">
    <location>
        <begin position="645"/>
        <end position="664"/>
    </location>
</feature>
<feature type="transmembrane region" description="Helical" evidence="2">
    <location>
        <begin position="1134"/>
        <end position="1155"/>
    </location>
</feature>
<sequence length="1181" mass="122673">MPPAQGPTSTSTAQLAVASRLDALLTAIQPSSLSEFRRLTIAHYICGVIKRCFQPHHQVEAFMFGSVPLRAVLPDGDIDISVFTTAAAAAAGPAGGAAGAGPPGELRDTWASQLLRALEREAVRPDAPFKIRDVQIIQAEVKLVKCVASDVVVDVSFDTVGGLCTVAFLEAADRRIGRQHLFKRSILLLKAWCYYESRLLGAHHGLISSYALEVLVLYIFNLHHADLHTPLDVLRRFLAVLGSFDWERYCLALQGPLPLAELHDPHVHISQMPPGVTPLLDDEFMQHVLQQYSVQQYLAPHGAAGGAAAWGGGAAGRGAGPAPGCALSSAFGSPPTAPAAADSDGGGAAMPLVAPHFPLKHLNIVDPLLLSNNLGRSVSKASFARVRKALALGSRTLEAALVKDPRSAVEAVDQFFRNTWRSPVRMAADNQTFLARLSTTQLPPAATEAVVSAAAAAGFPLHAASPSPSPRMVQAPLAMPAHVEAALPAGMDSLPSAQQLAAAAAQQQQHQQQRQQPTVPQLASLQILTEAGRHPPGAYSMSAQQQQAMQQQLLQARLNGMPAVGSYGRSQSADGDSKSHSRSGRQSPTAPPAAAAAAAAAAAPAALAGGTEPASAAGVAQPAAAAGGVPADAGSTAAVQQVQQQEQEVNAAAPADSQQQRQQQVDPPGGLMDGWQGGRPPLAQPVMAVGVGGLAATAPNTPVAATALGKLGAGVPYLAASSQLGALRQGMGYAPSGGRWSPTAASPLSSGGGARWSPTAASPLSSGGGARWSPTAASALGGAAGALAAPRQPPARLDSPHSFFGGDLQAMERNLMLARRRQRVQQQQQQQTEQQQQAEQRQQQAERQQQAAQEQQVMAQQQAAQPGPQQQEVQQQAAPPPPPPPPSLQLLVQSETPLQQAQQHVQKQQQQQAARPKQASKGTASSDRSAATRPDVPASLPGSDGSAPQLEGDSTTADQQASPATSANADQAKENAASQGKRAGAAPSDGALALFLSPLKAVLRVRREHALGDLNPLPFTAIIANCSGWVAYAFVTGDVLVLWPNVCGVLLSLFYTLSAYGLADNKARDRQLAIVLGFSAALMAVGAVGTLGTLSHSSQKTLWGFTANAFLIVVYASPLTTIFEVVRSRSSATLHLPLSVMYAVNGGLWLVYGLAITDPFLSVPNGIGAALGLTFCMLICL</sequence>
<dbReference type="InterPro" id="IPR043519">
    <property type="entry name" value="NT_sf"/>
</dbReference>
<feature type="compositionally biased region" description="Low complexity" evidence="1">
    <location>
        <begin position="498"/>
        <end position="516"/>
    </location>
</feature>
<keyword evidence="2" id="KW-1133">Transmembrane helix</keyword>
<feature type="transmembrane region" description="Helical" evidence="2">
    <location>
        <begin position="1101"/>
        <end position="1122"/>
    </location>
</feature>
<feature type="compositionally biased region" description="Polar residues" evidence="1">
    <location>
        <begin position="920"/>
        <end position="929"/>
    </location>
</feature>
<dbReference type="InterPro" id="IPR058921">
    <property type="entry name" value="PAP/OAS1-rel"/>
</dbReference>
<dbReference type="Gene3D" id="1.10.1410.10">
    <property type="match status" value="1"/>
</dbReference>
<feature type="compositionally biased region" description="Low complexity" evidence="1">
    <location>
        <begin position="824"/>
        <end position="877"/>
    </location>
</feature>
<feature type="compositionally biased region" description="Low complexity" evidence="1">
    <location>
        <begin position="776"/>
        <end position="797"/>
    </location>
</feature>
<dbReference type="OrthoDB" id="273917at2759"/>
<dbReference type="Gene3D" id="3.30.460.10">
    <property type="entry name" value="Beta Polymerase, domain 2"/>
    <property type="match status" value="1"/>
</dbReference>
<feature type="domain" description="PAP/OAS1 substrate-binding-related" evidence="3">
    <location>
        <begin position="355"/>
        <end position="420"/>
    </location>
</feature>
<name>A0A2P6VGQ5_9CHLO</name>
<accession>A0A2P6VGQ5</accession>
<feature type="region of interest" description="Disordered" evidence="1">
    <location>
        <begin position="532"/>
        <end position="551"/>
    </location>
</feature>
<dbReference type="Pfam" id="PF26180">
    <property type="entry name" value="PAP-OAS1"/>
    <property type="match status" value="2"/>
</dbReference>
<dbReference type="STRING" id="554055.A0A2P6VGQ5"/>
<feature type="region of interest" description="Disordered" evidence="1">
    <location>
        <begin position="645"/>
        <end position="680"/>
    </location>
</feature>
<feature type="region of interest" description="Disordered" evidence="1">
    <location>
        <begin position="741"/>
        <end position="805"/>
    </location>
</feature>
<dbReference type="SUPFAM" id="SSF81301">
    <property type="entry name" value="Nucleotidyltransferase"/>
    <property type="match status" value="1"/>
</dbReference>
<feature type="transmembrane region" description="Helical" evidence="2">
    <location>
        <begin position="1041"/>
        <end position="1060"/>
    </location>
</feature>
<dbReference type="SUPFAM" id="SSF81631">
    <property type="entry name" value="PAP/OAS1 substrate-binding domain"/>
    <property type="match status" value="1"/>
</dbReference>
<feature type="transmembrane region" description="Helical" evidence="2">
    <location>
        <begin position="1072"/>
        <end position="1095"/>
    </location>
</feature>
<evidence type="ECO:0000259" key="3">
    <source>
        <dbReference type="Pfam" id="PF26180"/>
    </source>
</evidence>
<feature type="compositionally biased region" description="Pro residues" evidence="1">
    <location>
        <begin position="878"/>
        <end position="887"/>
    </location>
</feature>
<comment type="caution">
    <text evidence="4">The sequence shown here is derived from an EMBL/GenBank/DDBJ whole genome shotgun (WGS) entry which is preliminary data.</text>
</comment>
<feature type="compositionally biased region" description="Low complexity" evidence="1">
    <location>
        <begin position="899"/>
        <end position="919"/>
    </location>
</feature>
<dbReference type="EMBL" id="LHPF02000007">
    <property type="protein sequence ID" value="PSC73275.1"/>
    <property type="molecule type" value="Genomic_DNA"/>
</dbReference>
<dbReference type="InterPro" id="IPR058920">
    <property type="entry name" value="PAP-OAS1-bd-rel"/>
</dbReference>
<dbReference type="PANTHER" id="PTHR45979:SF30">
    <property type="entry name" value="NUCLEOTIDYLTRANSFERASE"/>
    <property type="match status" value="1"/>
</dbReference>
<dbReference type="Pfam" id="PF03083">
    <property type="entry name" value="MtN3_slv"/>
    <property type="match status" value="2"/>
</dbReference>
<protein>
    <recommendedName>
        <fullName evidence="3">PAP/OAS1 substrate-binding-related domain-containing protein</fullName>
    </recommendedName>
</protein>
<feature type="compositionally biased region" description="Low complexity" evidence="1">
    <location>
        <begin position="540"/>
        <end position="551"/>
    </location>
</feature>
<feature type="transmembrane region" description="Helical" evidence="2">
    <location>
        <begin position="1161"/>
        <end position="1180"/>
    </location>
</feature>
<feature type="compositionally biased region" description="Polar residues" evidence="1">
    <location>
        <begin position="952"/>
        <end position="969"/>
    </location>
</feature>
<evidence type="ECO:0000313" key="4">
    <source>
        <dbReference type="EMBL" id="PSC73275.1"/>
    </source>
</evidence>
<dbReference type="AlphaFoldDB" id="A0A2P6VGQ5"/>
<feature type="region of interest" description="Disordered" evidence="1">
    <location>
        <begin position="819"/>
        <end position="985"/>
    </location>
</feature>
<dbReference type="InterPro" id="IPR004316">
    <property type="entry name" value="SWEET_rpt"/>
</dbReference>
<dbReference type="GO" id="GO:0016020">
    <property type="term" value="C:membrane"/>
    <property type="evidence" value="ECO:0007669"/>
    <property type="project" value="InterPro"/>
</dbReference>